<organism evidence="2 3">
    <name type="scientific">Alternaria alternata</name>
    <name type="common">Alternaria rot fungus</name>
    <name type="synonym">Torula alternata</name>
    <dbReference type="NCBI Taxonomy" id="5599"/>
    <lineage>
        <taxon>Eukaryota</taxon>
        <taxon>Fungi</taxon>
        <taxon>Dikarya</taxon>
        <taxon>Ascomycota</taxon>
        <taxon>Pezizomycotina</taxon>
        <taxon>Dothideomycetes</taxon>
        <taxon>Pleosporomycetidae</taxon>
        <taxon>Pleosporales</taxon>
        <taxon>Pleosporineae</taxon>
        <taxon>Pleosporaceae</taxon>
        <taxon>Alternaria</taxon>
        <taxon>Alternaria sect. Alternaria</taxon>
        <taxon>Alternaria alternata complex</taxon>
    </lineage>
</organism>
<dbReference type="KEGG" id="aalt:CC77DRAFT_949334"/>
<feature type="domain" description="Heterokaryon incompatibility" evidence="1">
    <location>
        <begin position="102"/>
        <end position="237"/>
    </location>
</feature>
<dbReference type="Pfam" id="PF06985">
    <property type="entry name" value="HET"/>
    <property type="match status" value="1"/>
</dbReference>
<accession>A0A177D3H1</accession>
<gene>
    <name evidence="2" type="ORF">CC77DRAFT_949334</name>
</gene>
<sequence length="594" mass="67570">MCGSSSRKKRISSYWSSLESQGTKLPCFAILTSTKTVYFAQSSILRSVPAKLRDIMLAKSWILECLQSHEGHCGQDGSSGFPLKVIDCASRKLCEIAPGTPYVCLSYVWGNTSVAHEISSTLSGCLPKTIEDSIWVTLQLGYSYIWIDRYCIDQQNDAEKHYLIMYMGAVYRGAKLTIIAAAGDSPHSGLPGINGTPRRQQYSHTVGTSGQQIIGLEVPKQDIEDSVWNTRGWTFQELVLSRRRLVFTRSQMYFQCNNMHRLENLPPRHPASSSPDPSMDAGISHDNLIAFPNLNIGSTVQTIYRQIEEYYHRNLSFHEDIVKAVTGIINSFELGQGTDRIRATQLFGLPIFYSQTSPTFCLPSEKKCSPTVFTPTSTFAHSLIWTISPPFDTEYSVVTDTLFPSWSWASCKNHYDPIYECNFTWETSLVDFSCEESLQVWINNESGRSLELDEYIKTWDQEDDRLLAPKISIKSWVVLWNTEPYQNSSVHDDRALTWSFKMGDDIMLDHSETPPSDSLAAIYLGSNQSLGRPNDREYKDAVLLVVEKVDDSTWRRIGVLRCPRKRVSHWENTLAWLNRIKREGDWKMRTLCLV</sequence>
<evidence type="ECO:0000313" key="2">
    <source>
        <dbReference type="EMBL" id="OAG14233.1"/>
    </source>
</evidence>
<keyword evidence="3" id="KW-1185">Reference proteome</keyword>
<dbReference type="PANTHER" id="PTHR33112:SF1">
    <property type="entry name" value="HETEROKARYON INCOMPATIBILITY DOMAIN-CONTAINING PROTEIN"/>
    <property type="match status" value="1"/>
</dbReference>
<proteinExistence type="predicted"/>
<reference evidence="2 3" key="1">
    <citation type="submission" date="2016-05" db="EMBL/GenBank/DDBJ databases">
        <title>Comparative analysis of secretome profiles of manganese(II)-oxidizing ascomycete fungi.</title>
        <authorList>
            <consortium name="DOE Joint Genome Institute"/>
            <person name="Zeiner C.A."/>
            <person name="Purvine S.O."/>
            <person name="Zink E.M."/>
            <person name="Wu S."/>
            <person name="Pasa-Tolic L."/>
            <person name="Chaput D.L."/>
            <person name="Haridas S."/>
            <person name="Grigoriev I.V."/>
            <person name="Santelli C.M."/>
            <person name="Hansel C.M."/>
        </authorList>
    </citation>
    <scope>NUCLEOTIDE SEQUENCE [LARGE SCALE GENOMIC DNA]</scope>
    <source>
        <strain evidence="2 3">SRC1lrK2f</strain>
    </source>
</reference>
<evidence type="ECO:0000313" key="3">
    <source>
        <dbReference type="Proteomes" id="UP000077248"/>
    </source>
</evidence>
<dbReference type="AlphaFoldDB" id="A0A177D3H1"/>
<dbReference type="OMA" id="WENTLAW"/>
<dbReference type="RefSeq" id="XP_018379654.1">
    <property type="nucleotide sequence ID" value="XM_018535248.1"/>
</dbReference>
<dbReference type="VEuPathDB" id="FungiDB:CC77DRAFT_949334"/>
<dbReference type="GeneID" id="29120842"/>
<protein>
    <submittedName>
        <fullName evidence="2">HET-domain-containing protein</fullName>
    </submittedName>
</protein>
<dbReference type="EMBL" id="KV441502">
    <property type="protein sequence ID" value="OAG14233.1"/>
    <property type="molecule type" value="Genomic_DNA"/>
</dbReference>
<dbReference type="Proteomes" id="UP000077248">
    <property type="component" value="Unassembled WGS sequence"/>
</dbReference>
<dbReference type="InterPro" id="IPR010730">
    <property type="entry name" value="HET"/>
</dbReference>
<dbReference type="STRING" id="5599.A0A177D3H1"/>
<name>A0A177D3H1_ALTAL</name>
<evidence type="ECO:0000259" key="1">
    <source>
        <dbReference type="Pfam" id="PF06985"/>
    </source>
</evidence>
<dbReference type="PANTHER" id="PTHR33112">
    <property type="entry name" value="DOMAIN PROTEIN, PUTATIVE-RELATED"/>
    <property type="match status" value="1"/>
</dbReference>